<keyword evidence="6 9" id="KW-0812">Transmembrane</keyword>
<evidence type="ECO:0000256" key="8">
    <source>
        <dbReference type="ARBA" id="ARBA00023136"/>
    </source>
</evidence>
<comment type="similarity">
    <text evidence="2 9">Belongs to the GSP F family.</text>
</comment>
<dbReference type="GO" id="GO:0005886">
    <property type="term" value="C:plasma membrane"/>
    <property type="evidence" value="ECO:0007669"/>
    <property type="project" value="UniProtKB-SubCell"/>
</dbReference>
<keyword evidence="5" id="KW-0997">Cell inner membrane</keyword>
<evidence type="ECO:0000256" key="4">
    <source>
        <dbReference type="ARBA" id="ARBA00022475"/>
    </source>
</evidence>
<evidence type="ECO:0000313" key="14">
    <source>
        <dbReference type="Proteomes" id="UP000237073"/>
    </source>
</evidence>
<dbReference type="PROSITE" id="PS00874">
    <property type="entry name" value="T2SP_F"/>
    <property type="match status" value="1"/>
</dbReference>
<dbReference type="Pfam" id="PF00482">
    <property type="entry name" value="T2SSF"/>
    <property type="match status" value="2"/>
</dbReference>
<feature type="domain" description="Type II secretion system protein GspF" evidence="11">
    <location>
        <begin position="64"/>
        <end position="186"/>
    </location>
</feature>
<organism evidence="13 15">
    <name type="scientific">Superficieibacter electus</name>
    <dbReference type="NCBI Taxonomy" id="2022662"/>
    <lineage>
        <taxon>Bacteria</taxon>
        <taxon>Pseudomonadati</taxon>
        <taxon>Pseudomonadota</taxon>
        <taxon>Gammaproteobacteria</taxon>
        <taxon>Enterobacterales</taxon>
        <taxon>Enterobacteriaceae</taxon>
        <taxon>Superficieibacter</taxon>
    </lineage>
</organism>
<dbReference type="Proteomes" id="UP000247005">
    <property type="component" value="Unassembled WGS sequence"/>
</dbReference>
<evidence type="ECO:0000256" key="6">
    <source>
        <dbReference type="ARBA" id="ARBA00022692"/>
    </source>
</evidence>
<feature type="transmembrane region" description="Helical" evidence="10">
    <location>
        <begin position="162"/>
        <end position="186"/>
    </location>
</feature>
<evidence type="ECO:0000313" key="15">
    <source>
        <dbReference type="Proteomes" id="UP000247005"/>
    </source>
</evidence>
<dbReference type="InterPro" id="IPR018076">
    <property type="entry name" value="T2SS_GspF_dom"/>
</dbReference>
<evidence type="ECO:0000259" key="11">
    <source>
        <dbReference type="Pfam" id="PF00482"/>
    </source>
</evidence>
<feature type="transmembrane region" description="Helical" evidence="10">
    <location>
        <begin position="206"/>
        <end position="231"/>
    </location>
</feature>
<accession>A0A2P5GMB1</accession>
<dbReference type="PRINTS" id="PR00812">
    <property type="entry name" value="BCTERIALGSPF"/>
</dbReference>
<dbReference type="InterPro" id="IPR001992">
    <property type="entry name" value="T2SS_GspF/T4SS_PilC_CS"/>
</dbReference>
<dbReference type="GO" id="GO:0015628">
    <property type="term" value="P:protein secretion by the type II secretion system"/>
    <property type="evidence" value="ECO:0007669"/>
    <property type="project" value="TreeGrafter"/>
</dbReference>
<evidence type="ECO:0000256" key="5">
    <source>
        <dbReference type="ARBA" id="ARBA00022519"/>
    </source>
</evidence>
<dbReference type="RefSeq" id="WP_103677997.1">
    <property type="nucleotide sequence ID" value="NZ_PQGD01000013.1"/>
</dbReference>
<keyword evidence="8 10" id="KW-0472">Membrane</keyword>
<evidence type="ECO:0000256" key="1">
    <source>
        <dbReference type="ARBA" id="ARBA00004429"/>
    </source>
</evidence>
<dbReference type="OrthoDB" id="9805682at2"/>
<keyword evidence="3 9" id="KW-0813">Transport</keyword>
<dbReference type="FunFam" id="1.20.81.30:FF:000001">
    <property type="entry name" value="Type II secretion system protein F"/>
    <property type="match status" value="2"/>
</dbReference>
<dbReference type="EMBL" id="PQGE01000022">
    <property type="protein sequence ID" value="POP42040.1"/>
    <property type="molecule type" value="Genomic_DNA"/>
</dbReference>
<name>A0A2P5GMB1_9ENTR</name>
<evidence type="ECO:0000256" key="10">
    <source>
        <dbReference type="SAM" id="Phobius"/>
    </source>
</evidence>
<evidence type="ECO:0000313" key="12">
    <source>
        <dbReference type="EMBL" id="POP42040.1"/>
    </source>
</evidence>
<feature type="transmembrane region" description="Helical" evidence="10">
    <location>
        <begin position="369"/>
        <end position="390"/>
    </location>
</feature>
<dbReference type="Proteomes" id="UP000237073">
    <property type="component" value="Unassembled WGS sequence"/>
</dbReference>
<evidence type="ECO:0000256" key="9">
    <source>
        <dbReference type="RuleBase" id="RU003923"/>
    </source>
</evidence>
<sequence length="400" mass="44621">MKIRQLWQWRGLTHEGEIRQGVRWDISRAAVLLALQQQHLTPIGLKRCAVRSSLWGSGHGCDVIRQLATLLHAGLTLPDGLHLLAQQQPAKQWQALLESLGQELEKGVAFSLALKQWPEAFPPLWLSMIRTGELTGQLEQCCFHLAEQQENQQRLAAKVRKALRYPIIILSLALAVIMAMVCWVLPEFAAIYQTFNTPLPALTRGVMAFAGFIQQWGWCLVGVTLLLIIVLNRLRHHTGWLMLRQKWLLKCPIAGSLIRGQKLSHIFSVLALTQRAGIAFLQGLQNAGETLECPYWQHVLRQAHQDITQGIPIWQALKSSGEFSPLCLQLIRTGEVSGALDTMLENLARHHSEKTQMVADNLATLLEPLLLIVTGAIIGTLVVAMYLPIFHLGDAMSGMG</sequence>
<keyword evidence="7 10" id="KW-1133">Transmembrane helix</keyword>
<comment type="caution">
    <text evidence="13">The sequence shown here is derived from an EMBL/GenBank/DDBJ whole genome shotgun (WGS) entry which is preliminary data.</text>
</comment>
<evidence type="ECO:0000313" key="13">
    <source>
        <dbReference type="EMBL" id="POP46959.1"/>
    </source>
</evidence>
<gene>
    <name evidence="13" type="ORF">CHU32_16560</name>
    <name evidence="12" type="ORF">CHU33_20910</name>
</gene>
<comment type="subcellular location">
    <subcellularLocation>
        <location evidence="1 9">Cell inner membrane</location>
        <topology evidence="1 9">Multi-pass membrane protein</topology>
    </subcellularLocation>
</comment>
<dbReference type="PANTHER" id="PTHR30012">
    <property type="entry name" value="GENERAL SECRETION PATHWAY PROTEIN"/>
    <property type="match status" value="1"/>
</dbReference>
<evidence type="ECO:0000256" key="3">
    <source>
        <dbReference type="ARBA" id="ARBA00022448"/>
    </source>
</evidence>
<dbReference type="PANTHER" id="PTHR30012:SF7">
    <property type="entry name" value="PROTEIN TRANSPORT PROTEIN HOFC HOMOLOG"/>
    <property type="match status" value="1"/>
</dbReference>
<keyword evidence="4" id="KW-1003">Cell membrane</keyword>
<reference evidence="14 15" key="1">
    <citation type="submission" date="2018-01" db="EMBL/GenBank/DDBJ databases">
        <title>Superficieibacter electus gen. nov., sp. nov., an extended-spectrum beta-lactamase possessing member of the Enterobacteriaceae family, isolated from intensive care unit surfaces.</title>
        <authorList>
            <person name="Potter R.F."/>
            <person name="D'Souza A.W."/>
        </authorList>
    </citation>
    <scope>NUCLEOTIDE SEQUENCE [LARGE SCALE GENOMIC DNA]</scope>
    <source>
        <strain evidence="13 15">BP-1</strain>
        <strain evidence="12 14">BP-2</strain>
    </source>
</reference>
<evidence type="ECO:0000256" key="7">
    <source>
        <dbReference type="ARBA" id="ARBA00022989"/>
    </source>
</evidence>
<dbReference type="EMBL" id="PQGD01000013">
    <property type="protein sequence ID" value="POP46959.1"/>
    <property type="molecule type" value="Genomic_DNA"/>
</dbReference>
<protein>
    <submittedName>
        <fullName evidence="13">Type IV pilin biogenesis protein</fullName>
    </submittedName>
</protein>
<dbReference type="Gene3D" id="1.20.81.30">
    <property type="entry name" value="Type II secretion system (T2SS), domain F"/>
    <property type="match status" value="2"/>
</dbReference>
<dbReference type="InterPro" id="IPR042094">
    <property type="entry name" value="T2SS_GspF_sf"/>
</dbReference>
<keyword evidence="14" id="KW-1185">Reference proteome</keyword>
<dbReference type="InterPro" id="IPR003004">
    <property type="entry name" value="GspF/PilC"/>
</dbReference>
<proteinExistence type="inferred from homology"/>
<dbReference type="NCBIfam" id="NF007861">
    <property type="entry name" value="PRK10573.1"/>
    <property type="match status" value="1"/>
</dbReference>
<dbReference type="AlphaFoldDB" id="A0A2P5GMB1"/>
<evidence type="ECO:0000256" key="2">
    <source>
        <dbReference type="ARBA" id="ARBA00005745"/>
    </source>
</evidence>
<feature type="domain" description="Type II secretion system protein GspF" evidence="11">
    <location>
        <begin position="269"/>
        <end position="388"/>
    </location>
</feature>